<feature type="transmembrane region" description="Helical" evidence="1">
    <location>
        <begin position="335"/>
        <end position="352"/>
    </location>
</feature>
<keyword evidence="1" id="KW-0472">Membrane</keyword>
<dbReference type="Proteomes" id="UP000178857">
    <property type="component" value="Unassembled WGS sequence"/>
</dbReference>
<gene>
    <name evidence="3" type="ORF">A2970_00465</name>
</gene>
<feature type="domain" description="LytR/CpsA/Psr regulator C-terminal" evidence="2">
    <location>
        <begin position="389"/>
        <end position="479"/>
    </location>
</feature>
<evidence type="ECO:0000256" key="1">
    <source>
        <dbReference type="SAM" id="Phobius"/>
    </source>
</evidence>
<protein>
    <recommendedName>
        <fullName evidence="2">LytR/CpsA/Psr regulator C-terminal domain-containing protein</fullName>
    </recommendedName>
</protein>
<dbReference type="InterPro" id="IPR027381">
    <property type="entry name" value="LytR/CpsA/Psr_C"/>
</dbReference>
<keyword evidence="1" id="KW-0812">Transmembrane</keyword>
<accession>A0A1F7JBY8</accession>
<keyword evidence="1" id="KW-1133">Transmembrane helix</keyword>
<dbReference type="AlphaFoldDB" id="A0A1F7JBY8"/>
<dbReference type="Pfam" id="PF13399">
    <property type="entry name" value="LytR_C"/>
    <property type="match status" value="1"/>
</dbReference>
<dbReference type="Gene3D" id="3.30.420.40">
    <property type="match status" value="2"/>
</dbReference>
<evidence type="ECO:0000259" key="2">
    <source>
        <dbReference type="Pfam" id="PF13399"/>
    </source>
</evidence>
<evidence type="ECO:0000313" key="3">
    <source>
        <dbReference type="EMBL" id="OGK53085.1"/>
    </source>
</evidence>
<dbReference type="STRING" id="1802069.A2970_00465"/>
<comment type="caution">
    <text evidence="3">The sequence shown here is derived from an EMBL/GenBank/DDBJ whole genome shotgun (WGS) entry which is preliminary data.</text>
</comment>
<sequence length="480" mass="53458">MVYLYLNKNVIKLIYLKKTLLGQQETSFFEKTYEADLVVNGSVANVDLLASAIKEAFTSGGEKAVADRDVSLILPQESFYFLRTLVPVDVAPTAMTSFVFDKARAAFPVSPDDCYTASFVRETTGEKVINFFGINRETLDAFRQALSLIDLKVHSVVPETLAYFKLFEKTLRAEKKENILYLTLEDGTMSGYLFDSYGLLEDKKIELVKTGEEKIETLIKAKVDELAEKNIKLNRLILSGEPSDKVRQDTFTKAVSVWTNPLKRIVPTFYDEYLKLLVVESKKTFPILTFDVCFGAFIFGSENREFSFFRGGVPTKKSSRPALTLPKFGLPKRELLLFVASFALSFLLFLAFSKIKLPNLGEVLTVKTATPTPRPSATPTPTPSFAKEDLKIQVLNGGGVAGKATDVKEILTDKGYLDIITGNADNFDYEKTELQVKKSKSQAYSMVAADLKDYITSPTQTTLAEDETADVVLIIGADFK</sequence>
<organism evidence="3 4">
    <name type="scientific">Candidatus Roizmanbacteria bacterium RIFCSPLOWO2_01_FULL_44_13</name>
    <dbReference type="NCBI Taxonomy" id="1802069"/>
    <lineage>
        <taxon>Bacteria</taxon>
        <taxon>Candidatus Roizmaniibacteriota</taxon>
    </lineage>
</organism>
<name>A0A1F7JBY8_9BACT</name>
<evidence type="ECO:0000313" key="4">
    <source>
        <dbReference type="Proteomes" id="UP000178857"/>
    </source>
</evidence>
<dbReference type="Gene3D" id="3.30.70.2390">
    <property type="match status" value="1"/>
</dbReference>
<dbReference type="EMBL" id="MGAT01000006">
    <property type="protein sequence ID" value="OGK53085.1"/>
    <property type="molecule type" value="Genomic_DNA"/>
</dbReference>
<reference evidence="3 4" key="1">
    <citation type="journal article" date="2016" name="Nat. Commun.">
        <title>Thousands of microbial genomes shed light on interconnected biogeochemical processes in an aquifer system.</title>
        <authorList>
            <person name="Anantharaman K."/>
            <person name="Brown C.T."/>
            <person name="Hug L.A."/>
            <person name="Sharon I."/>
            <person name="Castelle C.J."/>
            <person name="Probst A.J."/>
            <person name="Thomas B.C."/>
            <person name="Singh A."/>
            <person name="Wilkins M.J."/>
            <person name="Karaoz U."/>
            <person name="Brodie E.L."/>
            <person name="Williams K.H."/>
            <person name="Hubbard S.S."/>
            <person name="Banfield J.F."/>
        </authorList>
    </citation>
    <scope>NUCLEOTIDE SEQUENCE [LARGE SCALE GENOMIC DNA]</scope>
</reference>
<proteinExistence type="predicted"/>
<dbReference type="Gene3D" id="3.30.1490.300">
    <property type="match status" value="1"/>
</dbReference>